<dbReference type="EMBL" id="GBRH01174334">
    <property type="protein sequence ID" value="JAE23562.1"/>
    <property type="molecule type" value="Transcribed_RNA"/>
</dbReference>
<name>A0A0A9GGE3_ARUDO</name>
<evidence type="ECO:0000313" key="1">
    <source>
        <dbReference type="EMBL" id="JAE23562.1"/>
    </source>
</evidence>
<reference evidence="1" key="1">
    <citation type="submission" date="2014-09" db="EMBL/GenBank/DDBJ databases">
        <authorList>
            <person name="Magalhaes I.L.F."/>
            <person name="Oliveira U."/>
            <person name="Santos F.R."/>
            <person name="Vidigal T.H.D.A."/>
            <person name="Brescovit A.D."/>
            <person name="Santos A.J."/>
        </authorList>
    </citation>
    <scope>NUCLEOTIDE SEQUENCE</scope>
    <source>
        <tissue evidence="1">Shoot tissue taken approximately 20 cm above the soil surface</tissue>
    </source>
</reference>
<protein>
    <submittedName>
        <fullName evidence="1">Uncharacterized protein</fullName>
    </submittedName>
</protein>
<accession>A0A0A9GGE3</accession>
<proteinExistence type="predicted"/>
<organism evidence="1">
    <name type="scientific">Arundo donax</name>
    <name type="common">Giant reed</name>
    <name type="synonym">Donax arundinaceus</name>
    <dbReference type="NCBI Taxonomy" id="35708"/>
    <lineage>
        <taxon>Eukaryota</taxon>
        <taxon>Viridiplantae</taxon>
        <taxon>Streptophyta</taxon>
        <taxon>Embryophyta</taxon>
        <taxon>Tracheophyta</taxon>
        <taxon>Spermatophyta</taxon>
        <taxon>Magnoliopsida</taxon>
        <taxon>Liliopsida</taxon>
        <taxon>Poales</taxon>
        <taxon>Poaceae</taxon>
        <taxon>PACMAD clade</taxon>
        <taxon>Arundinoideae</taxon>
        <taxon>Arundineae</taxon>
        <taxon>Arundo</taxon>
    </lineage>
</organism>
<reference evidence="1" key="2">
    <citation type="journal article" date="2015" name="Data Brief">
        <title>Shoot transcriptome of the giant reed, Arundo donax.</title>
        <authorList>
            <person name="Barrero R.A."/>
            <person name="Guerrero F.D."/>
            <person name="Moolhuijzen P."/>
            <person name="Goolsby J.A."/>
            <person name="Tidwell J."/>
            <person name="Bellgard S.E."/>
            <person name="Bellgard M.I."/>
        </authorList>
    </citation>
    <scope>NUCLEOTIDE SEQUENCE</scope>
    <source>
        <tissue evidence="1">Shoot tissue taken approximately 20 cm above the soil surface</tissue>
    </source>
</reference>
<dbReference type="AlphaFoldDB" id="A0A0A9GGE3"/>
<sequence>MNSFAHLRAAFMFRCSAYSTPMSNIRSAL</sequence>